<dbReference type="SUPFAM" id="SSF52047">
    <property type="entry name" value="RNI-like"/>
    <property type="match status" value="2"/>
</dbReference>
<dbReference type="Proteomes" id="UP000410492">
    <property type="component" value="Unassembled WGS sequence"/>
</dbReference>
<dbReference type="GO" id="GO:0031146">
    <property type="term" value="P:SCF-dependent proteasomal ubiquitin-dependent protein catabolic process"/>
    <property type="evidence" value="ECO:0007669"/>
    <property type="project" value="TreeGrafter"/>
</dbReference>
<evidence type="ECO:0008006" key="3">
    <source>
        <dbReference type="Google" id="ProtNLM"/>
    </source>
</evidence>
<dbReference type="AlphaFoldDB" id="A0A653D7J6"/>
<protein>
    <recommendedName>
        <fullName evidence="3">F-box domain-containing protein</fullName>
    </recommendedName>
</protein>
<name>A0A653D7J6_CALMS</name>
<organism evidence="1 2">
    <name type="scientific">Callosobruchus maculatus</name>
    <name type="common">Southern cowpea weevil</name>
    <name type="synonym">Pulse bruchid</name>
    <dbReference type="NCBI Taxonomy" id="64391"/>
    <lineage>
        <taxon>Eukaryota</taxon>
        <taxon>Metazoa</taxon>
        <taxon>Ecdysozoa</taxon>
        <taxon>Arthropoda</taxon>
        <taxon>Hexapoda</taxon>
        <taxon>Insecta</taxon>
        <taxon>Pterygota</taxon>
        <taxon>Neoptera</taxon>
        <taxon>Endopterygota</taxon>
        <taxon>Coleoptera</taxon>
        <taxon>Polyphaga</taxon>
        <taxon>Cucujiformia</taxon>
        <taxon>Chrysomeloidea</taxon>
        <taxon>Chrysomelidae</taxon>
        <taxon>Bruchinae</taxon>
        <taxon>Bruchini</taxon>
        <taxon>Callosobruchus</taxon>
    </lineage>
</organism>
<gene>
    <name evidence="1" type="ORF">CALMAC_LOCUS14999</name>
</gene>
<dbReference type="InterPro" id="IPR032675">
    <property type="entry name" value="LRR_dom_sf"/>
</dbReference>
<keyword evidence="2" id="KW-1185">Reference proteome</keyword>
<dbReference type="GO" id="GO:0019005">
    <property type="term" value="C:SCF ubiquitin ligase complex"/>
    <property type="evidence" value="ECO:0007669"/>
    <property type="project" value="TreeGrafter"/>
</dbReference>
<proteinExistence type="predicted"/>
<reference evidence="1 2" key="1">
    <citation type="submission" date="2019-01" db="EMBL/GenBank/DDBJ databases">
        <authorList>
            <person name="Sayadi A."/>
        </authorList>
    </citation>
    <scope>NUCLEOTIDE SEQUENCE [LARGE SCALE GENOMIC DNA]</scope>
</reference>
<sequence length="416" mass="47385">MNVVVSLTEVVLGPKLRQVDLQKWPRIMRYVLYKNMHRMTGLEKLNLGSCSGGWKENDRCLADGMIKMVHLRSLCLCFDATDQIVQMLARSCPVLAFLDLTSSGSVTDRSVPHLLQLSQLQEVQLHRTSVSVAALAAIITGLSRLYSLGRCDDFSAVVRHLNPNGCFPLKRVHTRDLSTDVLKLLVDMFPEIEYICLFLDQHSCDLTVLISLDRLRELKLLSCAFYGDYLKQLLEERGRNITSLHLEHVEELDFRVLVDISQCCPYVKNLVFYNCDFRQSSAALTDVLFKTSPFFCLERLFWVVDGVITHLEFLLAHAFGIRYIHLGSSTGITHSSVVNILSKNPMRQLEEFRVLYSIDMSMRTVELLMASCINLKVLSELESWQGISLNELNAFKNYIVKNNFDLDISPTLSFTT</sequence>
<dbReference type="OrthoDB" id="63112at2759"/>
<dbReference type="PANTHER" id="PTHR13318">
    <property type="entry name" value="PARTNER OF PAIRED, ISOFORM B-RELATED"/>
    <property type="match status" value="1"/>
</dbReference>
<evidence type="ECO:0000313" key="1">
    <source>
        <dbReference type="EMBL" id="VEN55973.1"/>
    </source>
</evidence>
<evidence type="ECO:0000313" key="2">
    <source>
        <dbReference type="Proteomes" id="UP000410492"/>
    </source>
</evidence>
<dbReference type="Gene3D" id="3.80.10.10">
    <property type="entry name" value="Ribonuclease Inhibitor"/>
    <property type="match status" value="2"/>
</dbReference>
<dbReference type="EMBL" id="CAACVG010010500">
    <property type="protein sequence ID" value="VEN55973.1"/>
    <property type="molecule type" value="Genomic_DNA"/>
</dbReference>
<accession>A0A653D7J6</accession>